<evidence type="ECO:0000313" key="3">
    <source>
        <dbReference type="EMBL" id="RGC47026.1"/>
    </source>
</evidence>
<keyword evidence="1" id="KW-0812">Transmembrane</keyword>
<evidence type="ECO:0000313" key="5">
    <source>
        <dbReference type="Proteomes" id="UP000261231"/>
    </source>
</evidence>
<keyword evidence="5" id="KW-1185">Reference proteome</keyword>
<protein>
    <submittedName>
        <fullName evidence="3">Uncharacterized protein</fullName>
    </submittedName>
</protein>
<gene>
    <name evidence="2" type="ORF">DW070_02285</name>
    <name evidence="3" type="ORF">DW747_08965</name>
</gene>
<keyword evidence="1" id="KW-0472">Membrane</keyword>
<feature type="transmembrane region" description="Helical" evidence="1">
    <location>
        <begin position="134"/>
        <end position="152"/>
    </location>
</feature>
<dbReference type="Proteomes" id="UP000260773">
    <property type="component" value="Unassembled WGS sequence"/>
</dbReference>
<feature type="transmembrane region" description="Helical" evidence="1">
    <location>
        <begin position="39"/>
        <end position="58"/>
    </location>
</feature>
<dbReference type="RefSeq" id="WP_015514215.1">
    <property type="nucleotide sequence ID" value="NZ_JAQCWV010000001.1"/>
</dbReference>
<dbReference type="EMBL" id="QVEP01000004">
    <property type="protein sequence ID" value="RGB81642.1"/>
    <property type="molecule type" value="Genomic_DNA"/>
</dbReference>
<proteinExistence type="predicted"/>
<evidence type="ECO:0000313" key="2">
    <source>
        <dbReference type="EMBL" id="RGB81642.1"/>
    </source>
</evidence>
<name>A0A3E2XLV0_9FIRM</name>
<sequence>MGILLSIVLLLMTQGSSPSTFFCQSDYDRFILDFTTDSGFFIYLFLCRCIPFYLLIALTFKTRRKIFCHLYFWYIGFIYGTVGLLSAFEYGITGLILCIFRLLPQVCFYVPALYATWRMTAGFTDHLLPINKRLLVIGLLLWTIGTAVEWAFNPVLLQYGIQLLL</sequence>
<reference evidence="4 5" key="1">
    <citation type="submission" date="2018-08" db="EMBL/GenBank/DDBJ databases">
        <title>A genome reference for cultivated species of the human gut microbiota.</title>
        <authorList>
            <person name="Zou Y."/>
            <person name="Xue W."/>
            <person name="Luo G."/>
        </authorList>
    </citation>
    <scope>NUCLEOTIDE SEQUENCE [LARGE SCALE GENOMIC DNA]</scope>
    <source>
        <strain evidence="2 4">AF45-17</strain>
        <strain evidence="3 5">AM28-39</strain>
    </source>
</reference>
<dbReference type="EMBL" id="QVFD01000007">
    <property type="protein sequence ID" value="RGC47026.1"/>
    <property type="molecule type" value="Genomic_DNA"/>
</dbReference>
<keyword evidence="1" id="KW-1133">Transmembrane helix</keyword>
<accession>A0A3E2XLV0</accession>
<feature type="transmembrane region" description="Helical" evidence="1">
    <location>
        <begin position="94"/>
        <end position="114"/>
    </location>
</feature>
<feature type="transmembrane region" description="Helical" evidence="1">
    <location>
        <begin position="70"/>
        <end position="88"/>
    </location>
</feature>
<evidence type="ECO:0000313" key="4">
    <source>
        <dbReference type="Proteomes" id="UP000260773"/>
    </source>
</evidence>
<dbReference type="Proteomes" id="UP000261231">
    <property type="component" value="Unassembled WGS sequence"/>
</dbReference>
<dbReference type="AlphaFoldDB" id="A0A3E2XLV0"/>
<evidence type="ECO:0000256" key="1">
    <source>
        <dbReference type="SAM" id="Phobius"/>
    </source>
</evidence>
<comment type="caution">
    <text evidence="3">The sequence shown here is derived from an EMBL/GenBank/DDBJ whole genome shotgun (WGS) entry which is preliminary data.</text>
</comment>
<organism evidence="3 5">
    <name type="scientific">Coprococcus catus</name>
    <dbReference type="NCBI Taxonomy" id="116085"/>
    <lineage>
        <taxon>Bacteria</taxon>
        <taxon>Bacillati</taxon>
        <taxon>Bacillota</taxon>
        <taxon>Clostridia</taxon>
        <taxon>Lachnospirales</taxon>
        <taxon>Lachnospiraceae</taxon>
        <taxon>Coprococcus</taxon>
    </lineage>
</organism>